<evidence type="ECO:0008006" key="3">
    <source>
        <dbReference type="Google" id="ProtNLM"/>
    </source>
</evidence>
<dbReference type="InterPro" id="IPR017853">
    <property type="entry name" value="GH"/>
</dbReference>
<evidence type="ECO:0000313" key="2">
    <source>
        <dbReference type="Proteomes" id="UP001284601"/>
    </source>
</evidence>
<accession>A0ABU4I199</accession>
<keyword evidence="2" id="KW-1185">Reference proteome</keyword>
<dbReference type="SUPFAM" id="SSF51445">
    <property type="entry name" value="(Trans)glycosidases"/>
    <property type="match status" value="1"/>
</dbReference>
<name>A0ABU4I199_9ACTN</name>
<protein>
    <recommendedName>
        <fullName evidence="3">Glycoside hydrolase family 42 N-terminal domain-containing protein</fullName>
    </recommendedName>
</protein>
<evidence type="ECO:0000313" key="1">
    <source>
        <dbReference type="EMBL" id="MDW5598702.1"/>
    </source>
</evidence>
<reference evidence="2" key="1">
    <citation type="submission" date="2023-07" db="EMBL/GenBank/DDBJ databases">
        <title>Conexibacter stalactiti sp. nov., isolated from stalactites in a lava cave and emended description of the genus Conexibacter.</title>
        <authorList>
            <person name="Lee S.D."/>
        </authorList>
    </citation>
    <scope>NUCLEOTIDE SEQUENCE [LARGE SCALE GENOMIC DNA]</scope>
    <source>
        <strain evidence="2">KCTC 39840</strain>
    </source>
</reference>
<comment type="caution">
    <text evidence="1">The sequence shown here is derived from an EMBL/GenBank/DDBJ whole genome shotgun (WGS) entry which is preliminary data.</text>
</comment>
<proteinExistence type="predicted"/>
<dbReference type="Gene3D" id="3.20.20.80">
    <property type="entry name" value="Glycosidases"/>
    <property type="match status" value="1"/>
</dbReference>
<organism evidence="1 2">
    <name type="scientific">Conexibacter stalactiti</name>
    <dbReference type="NCBI Taxonomy" id="1940611"/>
    <lineage>
        <taxon>Bacteria</taxon>
        <taxon>Bacillati</taxon>
        <taxon>Actinomycetota</taxon>
        <taxon>Thermoleophilia</taxon>
        <taxon>Solirubrobacterales</taxon>
        <taxon>Conexibacteraceae</taxon>
        <taxon>Conexibacter</taxon>
    </lineage>
</organism>
<reference evidence="1 2" key="2">
    <citation type="submission" date="2023-10" db="EMBL/GenBank/DDBJ databases">
        <authorList>
            <person name="Han X.F."/>
        </authorList>
    </citation>
    <scope>NUCLEOTIDE SEQUENCE [LARGE SCALE GENOMIC DNA]</scope>
    <source>
        <strain evidence="1 2">KCTC 39840</strain>
    </source>
</reference>
<dbReference type="RefSeq" id="WP_318601262.1">
    <property type="nucleotide sequence ID" value="NZ_JAWSTH010000168.1"/>
</dbReference>
<sequence>MQRLAFAMARTITLFVLVVALNVLGTGAARAGLAPDGQLPIGGWCGPAASSMTDAAGAETQMSRLAAAGFNVVMHPCDPLVSWWDVATTRRALAAAGNHGLKVIVNDVRLDNAFRTGTTAQLDDVIADYSSYPALGGYVPMDEPRPDQFAALATVVRYLRDHDPAHPVFTNVYPNYVTGLGRPYPEYLDEYLETIQPTVLSYDNYRTSLFYPVNGTPQTFFANLVTARDAARAHGVPFWQVVLATEHTAVVGAPTAAQKLWEGMQTLAYGGKGVIFLTYWTPADPSYREAMIARDGVPTSRYYEMPAVNARLQTIGRELLSTDHRYTFQTGPVADGGITRPAGAPARVTGSVPTTVGIFDKSGYVYTLVANRDGTNAIRTTTQISYGASLPERLSASGTWSTPTPNATGGSSLASYTTDLAAGDAVLYRVRTPLPLNDEVLFGRVRDNVGNLYSVDSYGGVSHIGLAGWGQCPDGYRYVARNEWTNGFWLCARADLASRGFYAGNVINNYALFYRAQSGNMLPHGRGQAWNSCPATSRLIGASVEPNGFWVCIDAAGRLGPEAVFGRVRNNVGEWDVVDSANGVVISDGAGWGYCPEGYGYVGKHEWSSGFFLCARADLIPRLFYAGNVVSNNGTYYSVQWGAVSMLGAGGWNQCNGSSRLIGRLETPDGFWLCMQ</sequence>
<gene>
    <name evidence="1" type="ORF">R7226_30350</name>
</gene>
<dbReference type="Proteomes" id="UP001284601">
    <property type="component" value="Unassembled WGS sequence"/>
</dbReference>
<dbReference type="EMBL" id="JAWSTH010000168">
    <property type="protein sequence ID" value="MDW5598702.1"/>
    <property type="molecule type" value="Genomic_DNA"/>
</dbReference>